<reference evidence="1 2" key="1">
    <citation type="journal article" date="2016" name="Antonie Van Leeuwenhoek">
        <title>Nocardia donostiensis sp. nov., isolated from human respiratory specimens.</title>
        <authorList>
            <person name="Ercibengoa M."/>
            <person name="Bell M."/>
            <person name="Marimon J.M."/>
            <person name="Humrighouse B."/>
            <person name="Klenk H.P."/>
            <person name="Potter G."/>
            <person name="Perez-Trallero E."/>
        </authorList>
    </citation>
    <scope>NUCLEOTIDE SEQUENCE [LARGE SCALE GENOMIC DNA]</scope>
    <source>
        <strain evidence="1 2">X1655</strain>
    </source>
</reference>
<accession>A0A1V2TG69</accession>
<protein>
    <submittedName>
        <fullName evidence="1">Esterase</fullName>
    </submittedName>
</protein>
<dbReference type="PANTHER" id="PTHR48098:SF1">
    <property type="entry name" value="DIACYLGLYCEROL ACYLTRANSFERASE_MYCOLYLTRANSFERASE AG85A"/>
    <property type="match status" value="1"/>
</dbReference>
<dbReference type="InterPro" id="IPR000801">
    <property type="entry name" value="Esterase-like"/>
</dbReference>
<gene>
    <name evidence="1" type="ORF">B0T46_12225</name>
</gene>
<dbReference type="STRING" id="1538463.B0T36_04980"/>
<dbReference type="InterPro" id="IPR029058">
    <property type="entry name" value="AB_hydrolase_fold"/>
</dbReference>
<dbReference type="Gene3D" id="3.40.50.1820">
    <property type="entry name" value="alpha/beta hydrolase"/>
    <property type="match status" value="1"/>
</dbReference>
<evidence type="ECO:0000313" key="2">
    <source>
        <dbReference type="Proteomes" id="UP000188836"/>
    </source>
</evidence>
<dbReference type="GO" id="GO:0016747">
    <property type="term" value="F:acyltransferase activity, transferring groups other than amino-acyl groups"/>
    <property type="evidence" value="ECO:0007669"/>
    <property type="project" value="TreeGrafter"/>
</dbReference>
<dbReference type="PANTHER" id="PTHR48098">
    <property type="entry name" value="ENTEROCHELIN ESTERASE-RELATED"/>
    <property type="match status" value="1"/>
</dbReference>
<dbReference type="EMBL" id="MUMY01000009">
    <property type="protein sequence ID" value="ONM48463.1"/>
    <property type="molecule type" value="Genomic_DNA"/>
</dbReference>
<dbReference type="RefSeq" id="WP_077116720.1">
    <property type="nucleotide sequence ID" value="NZ_LOKT01000003.1"/>
</dbReference>
<dbReference type="PROSITE" id="PS51257">
    <property type="entry name" value="PROKAR_LIPOPROTEIN"/>
    <property type="match status" value="1"/>
</dbReference>
<sequence>MDVGVGKRSRIRATRSNHVAVLALVFVLGCSHGYGWAEPVAAGDVPTPVRTMAAAQPAGNGSRLVGVEQGPGRILDLMVHSESMGRSVTVEVLPAPDGARPAPTLYLLNGVDGGSGTGGWSAGSNWFTKTDAAEFFADKQVNVVMPVGGGASFYTDWRADDPRLGRQRWTTFLTEELPPIIDAALRTTGVNAVAGLSMAAAAVFQLAIEAPEKFRAVASYSGCVRTSDPSGQALVDAVVLGHQGNPHNMWGPPTDPLWAANDPYLRAEELRGTAIYVATGNGRPGPLDTWDGPGIHRNPVKLADQLVIGGVLDAVANLCTWQLRERLRELNIPATFDFRPSGTHSWGYWEQDLHNSWPLLEAAITE</sequence>
<dbReference type="SUPFAM" id="SSF53474">
    <property type="entry name" value="alpha/beta-Hydrolases"/>
    <property type="match status" value="1"/>
</dbReference>
<keyword evidence="2" id="KW-1185">Reference proteome</keyword>
<dbReference type="Pfam" id="PF00756">
    <property type="entry name" value="Esterase"/>
    <property type="match status" value="1"/>
</dbReference>
<evidence type="ECO:0000313" key="1">
    <source>
        <dbReference type="EMBL" id="ONM48463.1"/>
    </source>
</evidence>
<name>A0A1V2TG69_9NOCA</name>
<dbReference type="AlphaFoldDB" id="A0A1V2TG69"/>
<proteinExistence type="predicted"/>
<dbReference type="InterPro" id="IPR050583">
    <property type="entry name" value="Mycobacterial_A85_antigen"/>
</dbReference>
<organism evidence="1 2">
    <name type="scientific">Nocardia donostiensis</name>
    <dbReference type="NCBI Taxonomy" id="1538463"/>
    <lineage>
        <taxon>Bacteria</taxon>
        <taxon>Bacillati</taxon>
        <taxon>Actinomycetota</taxon>
        <taxon>Actinomycetes</taxon>
        <taxon>Mycobacteriales</taxon>
        <taxon>Nocardiaceae</taxon>
        <taxon>Nocardia</taxon>
    </lineage>
</organism>
<comment type="caution">
    <text evidence="1">The sequence shown here is derived from an EMBL/GenBank/DDBJ whole genome shotgun (WGS) entry which is preliminary data.</text>
</comment>
<dbReference type="Proteomes" id="UP000188836">
    <property type="component" value="Unassembled WGS sequence"/>
</dbReference>